<comment type="caution">
    <text evidence="3">The sequence shown here is derived from an EMBL/GenBank/DDBJ whole genome shotgun (WGS) entry which is preliminary data.</text>
</comment>
<feature type="domain" description="DUF4185" evidence="2">
    <location>
        <begin position="227"/>
        <end position="340"/>
    </location>
</feature>
<feature type="chain" id="PRO_5018632013" evidence="1">
    <location>
        <begin position="21"/>
        <end position="394"/>
    </location>
</feature>
<feature type="signal peptide" evidence="1">
    <location>
        <begin position="1"/>
        <end position="20"/>
    </location>
</feature>
<proteinExistence type="predicted"/>
<reference evidence="3 4" key="1">
    <citation type="submission" date="2019-01" db="EMBL/GenBank/DDBJ databases">
        <authorList>
            <person name="Chen W.-M."/>
        </authorList>
    </citation>
    <scope>NUCLEOTIDE SEQUENCE [LARGE SCALE GENOMIC DNA]</scope>
    <source>
        <strain evidence="3 4">YBJ-36</strain>
    </source>
</reference>
<gene>
    <name evidence="3" type="ORF">EOD41_08845</name>
</gene>
<dbReference type="RefSeq" id="WP_127704412.1">
    <property type="nucleotide sequence ID" value="NZ_SACK01000002.1"/>
</dbReference>
<keyword evidence="4" id="KW-1185">Reference proteome</keyword>
<dbReference type="AlphaFoldDB" id="A0A3S2VP72"/>
<keyword evidence="1" id="KW-0732">Signal</keyword>
<evidence type="ECO:0000313" key="4">
    <source>
        <dbReference type="Proteomes" id="UP000282759"/>
    </source>
</evidence>
<dbReference type="Proteomes" id="UP000282759">
    <property type="component" value="Unassembled WGS sequence"/>
</dbReference>
<organism evidence="3 4">
    <name type="scientific">Mucilaginibacter limnophilus</name>
    <dbReference type="NCBI Taxonomy" id="1932778"/>
    <lineage>
        <taxon>Bacteria</taxon>
        <taxon>Pseudomonadati</taxon>
        <taxon>Bacteroidota</taxon>
        <taxon>Sphingobacteriia</taxon>
        <taxon>Sphingobacteriales</taxon>
        <taxon>Sphingobacteriaceae</taxon>
        <taxon>Mucilaginibacter</taxon>
    </lineage>
</organism>
<dbReference type="EMBL" id="SACK01000002">
    <property type="protein sequence ID" value="RVU02047.1"/>
    <property type="molecule type" value="Genomic_DNA"/>
</dbReference>
<dbReference type="InterPro" id="IPR025442">
    <property type="entry name" value="DUF4185"/>
</dbReference>
<sequence>MKTSFTLTAVLGLFAFTLQAQDFKASTDPKLQSANFTVEEDADWTALFNRTKGWFGADGIFSIPLDGVDSIGAGRNQTTFFVFSDTLIGEVVDDKPLPGTKMPHNTIGYLTGNKPVFDDIKFYWNKTADGVAKSVFEPKTPNTQKGDYFWLGDGFVNKELNGTTYVFGYRIKNVSNGFGFAEVGNVLIALPKGSKFPFADQRQMDTPFYFELPGGGYGSFGAGILNNTKWAKVPNADGYIYVYGLHGAGKNVMVARVKPKDVEKFTQWRYFDGKGWNTDIKKAATIADRASNEMSVTPLPDGRYAMIFQIDGIGKKVCMRLGSSPYGPFGPIIDLYSTDKFTEKVVTYNAKAHPNLSQPGELLISYNVNFTDFFNQLNASPDIYRPRFIKLKFK</sequence>
<protein>
    <submittedName>
        <fullName evidence="3">DUF5005 domain-containing protein</fullName>
    </submittedName>
</protein>
<dbReference type="Pfam" id="PF13810">
    <property type="entry name" value="DUF4185"/>
    <property type="match status" value="1"/>
</dbReference>
<dbReference type="OrthoDB" id="9765957at2"/>
<evidence type="ECO:0000259" key="2">
    <source>
        <dbReference type="Pfam" id="PF13810"/>
    </source>
</evidence>
<name>A0A3S2VP72_9SPHI</name>
<evidence type="ECO:0000256" key="1">
    <source>
        <dbReference type="SAM" id="SignalP"/>
    </source>
</evidence>
<accession>A0A3S2VP72</accession>
<evidence type="ECO:0000313" key="3">
    <source>
        <dbReference type="EMBL" id="RVU02047.1"/>
    </source>
</evidence>